<sequence length="105" mass="12271">MNRLELGLELRGFFVTEKEELSDSATRTILMKRQLKKLRIEHAFKGNDLFVAQDQLDNEVIKQLIWSKARNTMTPAFGFRRWSSFVKSNGSSRISTFQLEARVYV</sequence>
<keyword evidence="2" id="KW-1185">Reference proteome</keyword>
<gene>
    <name evidence="1" type="ORF">CR203_22925</name>
</gene>
<protein>
    <submittedName>
        <fullName evidence="1">Uncharacterized protein</fullName>
    </submittedName>
</protein>
<dbReference type="EMBL" id="PDOE01000024">
    <property type="protein sequence ID" value="RKL65049.1"/>
    <property type="molecule type" value="Genomic_DNA"/>
</dbReference>
<organism evidence="1 2">
    <name type="scientific">Salipaludibacillus neizhouensis</name>
    <dbReference type="NCBI Taxonomy" id="885475"/>
    <lineage>
        <taxon>Bacteria</taxon>
        <taxon>Bacillati</taxon>
        <taxon>Bacillota</taxon>
        <taxon>Bacilli</taxon>
        <taxon>Bacillales</taxon>
        <taxon>Bacillaceae</taxon>
    </lineage>
</organism>
<comment type="caution">
    <text evidence="1">The sequence shown here is derived from an EMBL/GenBank/DDBJ whole genome shotgun (WGS) entry which is preliminary data.</text>
</comment>
<dbReference type="RefSeq" id="WP_110935727.1">
    <property type="nucleotide sequence ID" value="NZ_KZ614146.1"/>
</dbReference>
<evidence type="ECO:0000313" key="2">
    <source>
        <dbReference type="Proteomes" id="UP000281498"/>
    </source>
</evidence>
<dbReference type="Proteomes" id="UP000281498">
    <property type="component" value="Unassembled WGS sequence"/>
</dbReference>
<evidence type="ECO:0000313" key="1">
    <source>
        <dbReference type="EMBL" id="RKL65049.1"/>
    </source>
</evidence>
<reference evidence="1 2" key="1">
    <citation type="submission" date="2017-10" db="EMBL/GenBank/DDBJ databases">
        <title>Bacillus sp. nov., a halophilic bacterium isolated from a Keqin Lake.</title>
        <authorList>
            <person name="Wang H."/>
        </authorList>
    </citation>
    <scope>NUCLEOTIDE SEQUENCE [LARGE SCALE GENOMIC DNA]</scope>
    <source>
        <strain evidence="1 2">KCTC 13187</strain>
    </source>
</reference>
<dbReference type="AlphaFoldDB" id="A0A3A9JXW4"/>
<accession>A0A3A9JXW4</accession>
<proteinExistence type="predicted"/>
<dbReference type="OrthoDB" id="2962932at2"/>
<name>A0A3A9JXW4_9BACI</name>